<proteinExistence type="predicted"/>
<keyword evidence="3" id="KW-1185">Reference proteome</keyword>
<dbReference type="RefSeq" id="WP_381357394.1">
    <property type="nucleotide sequence ID" value="NZ_JBHSOA010000003.1"/>
</dbReference>
<evidence type="ECO:0000313" key="3">
    <source>
        <dbReference type="Proteomes" id="UP001596180"/>
    </source>
</evidence>
<keyword evidence="1" id="KW-1133">Transmembrane helix</keyword>
<sequence length="64" mass="7448">MVRVVTITLFWYVTVHCLDRGLVPAPRPVREVVRDTRGMLLGAWYALLAVLVLTRFRSYWSTLL</sequence>
<keyword evidence="1" id="KW-0472">Membrane</keyword>
<gene>
    <name evidence="2" type="ORF">ACFPZI_01755</name>
</gene>
<comment type="caution">
    <text evidence="2">The sequence shown here is derived from an EMBL/GenBank/DDBJ whole genome shotgun (WGS) entry which is preliminary data.</text>
</comment>
<dbReference type="EMBL" id="JBHSOA010000003">
    <property type="protein sequence ID" value="MFC5850601.1"/>
    <property type="molecule type" value="Genomic_DNA"/>
</dbReference>
<reference evidence="3" key="1">
    <citation type="journal article" date="2019" name="Int. J. Syst. Evol. Microbiol.">
        <title>The Global Catalogue of Microorganisms (GCM) 10K type strain sequencing project: providing services to taxonomists for standard genome sequencing and annotation.</title>
        <authorList>
            <consortium name="The Broad Institute Genomics Platform"/>
            <consortium name="The Broad Institute Genome Sequencing Center for Infectious Disease"/>
            <person name="Wu L."/>
            <person name="Ma J."/>
        </authorList>
    </citation>
    <scope>NUCLEOTIDE SEQUENCE [LARGE SCALE GENOMIC DNA]</scope>
    <source>
        <strain evidence="3">JCM 10411</strain>
    </source>
</reference>
<evidence type="ECO:0000256" key="1">
    <source>
        <dbReference type="SAM" id="Phobius"/>
    </source>
</evidence>
<organism evidence="2 3">
    <name type="scientific">Streptomyces chlorus</name>
    <dbReference type="NCBI Taxonomy" id="887452"/>
    <lineage>
        <taxon>Bacteria</taxon>
        <taxon>Bacillati</taxon>
        <taxon>Actinomycetota</taxon>
        <taxon>Actinomycetes</taxon>
        <taxon>Kitasatosporales</taxon>
        <taxon>Streptomycetaceae</taxon>
        <taxon>Streptomyces</taxon>
    </lineage>
</organism>
<name>A0ABW1DS23_9ACTN</name>
<evidence type="ECO:0000313" key="2">
    <source>
        <dbReference type="EMBL" id="MFC5850601.1"/>
    </source>
</evidence>
<accession>A0ABW1DS23</accession>
<keyword evidence="1" id="KW-0812">Transmembrane</keyword>
<dbReference type="Proteomes" id="UP001596180">
    <property type="component" value="Unassembled WGS sequence"/>
</dbReference>
<protein>
    <submittedName>
        <fullName evidence="2">Uncharacterized protein</fullName>
    </submittedName>
</protein>
<feature type="transmembrane region" description="Helical" evidence="1">
    <location>
        <begin position="41"/>
        <end position="60"/>
    </location>
</feature>